<evidence type="ECO:0000256" key="1">
    <source>
        <dbReference type="SAM" id="MobiDB-lite"/>
    </source>
</evidence>
<proteinExistence type="predicted"/>
<dbReference type="OrthoDB" id="5198230at2"/>
<dbReference type="InterPro" id="IPR025403">
    <property type="entry name" value="TgpA-like_C"/>
</dbReference>
<keyword evidence="5" id="KW-1185">Reference proteome</keyword>
<dbReference type="RefSeq" id="WP_143784040.1">
    <property type="nucleotide sequence ID" value="NZ_CP041616.1"/>
</dbReference>
<dbReference type="Proteomes" id="UP000315395">
    <property type="component" value="Chromosome"/>
</dbReference>
<feature type="transmembrane region" description="Helical" evidence="2">
    <location>
        <begin position="73"/>
        <end position="94"/>
    </location>
</feature>
<feature type="region of interest" description="Disordered" evidence="1">
    <location>
        <begin position="31"/>
        <end position="61"/>
    </location>
</feature>
<dbReference type="Pfam" id="PF13559">
    <property type="entry name" value="DUF4129"/>
    <property type="match status" value="1"/>
</dbReference>
<keyword evidence="2" id="KW-1133">Transmembrane helix</keyword>
<sequence>MHRGKVIAAAAVAAVVLLLLLWGSSSGTPVLSAPSGEAGTREPRPPTTLPAGDQVPTTSGPADLGPGINAIDWLMVFFALVVLVIAIRVIQWLLNRDWEQSDAPAEDELSDDLDLLLEATSEEARNRAQTEGEPRNVVVRCWVALEDAAASGLARDPSETAAEFTRRFLGSWDVDVDLTQELAELYREARFSRHPVSRETGDRAVAVVSSIHDQLRASNARRAEQAEAEETQAEGTTSATPPLQQPSPPRSPRHGGDQ</sequence>
<dbReference type="KEGG" id="orz:FNH13_14280"/>
<feature type="region of interest" description="Disordered" evidence="1">
    <location>
        <begin position="215"/>
        <end position="258"/>
    </location>
</feature>
<organism evidence="4 5">
    <name type="scientific">Ornithinimicrobium ciconiae</name>
    <dbReference type="NCBI Taxonomy" id="2594265"/>
    <lineage>
        <taxon>Bacteria</taxon>
        <taxon>Bacillati</taxon>
        <taxon>Actinomycetota</taxon>
        <taxon>Actinomycetes</taxon>
        <taxon>Micrococcales</taxon>
        <taxon>Ornithinimicrobiaceae</taxon>
        <taxon>Ornithinimicrobium</taxon>
    </lineage>
</organism>
<evidence type="ECO:0000259" key="3">
    <source>
        <dbReference type="Pfam" id="PF13559"/>
    </source>
</evidence>
<gene>
    <name evidence="4" type="ORF">FNH13_14280</name>
</gene>
<dbReference type="EMBL" id="CP041616">
    <property type="protein sequence ID" value="QDO89353.1"/>
    <property type="molecule type" value="Genomic_DNA"/>
</dbReference>
<accession>A0A516GCW1</accession>
<dbReference type="AlphaFoldDB" id="A0A516GCW1"/>
<keyword evidence="2" id="KW-0472">Membrane</keyword>
<evidence type="ECO:0000256" key="2">
    <source>
        <dbReference type="SAM" id="Phobius"/>
    </source>
</evidence>
<name>A0A516GCW1_9MICO</name>
<keyword evidence="2" id="KW-0812">Transmembrane</keyword>
<feature type="domain" description="Protein-glutamine gamma-glutamyltransferase-like C-terminal" evidence="3">
    <location>
        <begin position="142"/>
        <end position="206"/>
    </location>
</feature>
<evidence type="ECO:0000313" key="4">
    <source>
        <dbReference type="EMBL" id="QDO89353.1"/>
    </source>
</evidence>
<reference evidence="4 5" key="1">
    <citation type="submission" date="2019-07" db="EMBL/GenBank/DDBJ databases">
        <title>complete genome sequencing of Ornithinimicrobium sp. H23M54.</title>
        <authorList>
            <person name="Bae J.-W."/>
            <person name="Lee S.-Y."/>
        </authorList>
    </citation>
    <scope>NUCLEOTIDE SEQUENCE [LARGE SCALE GENOMIC DNA]</scope>
    <source>
        <strain evidence="4 5">H23M54</strain>
    </source>
</reference>
<feature type="compositionally biased region" description="Low complexity" evidence="1">
    <location>
        <begin position="233"/>
        <end position="242"/>
    </location>
</feature>
<evidence type="ECO:0000313" key="5">
    <source>
        <dbReference type="Proteomes" id="UP000315395"/>
    </source>
</evidence>
<protein>
    <submittedName>
        <fullName evidence="4">DUF4129 domain-containing protein</fullName>
    </submittedName>
</protein>